<organism evidence="7 8">
    <name type="scientific">Rotaria sordida</name>
    <dbReference type="NCBI Taxonomy" id="392033"/>
    <lineage>
        <taxon>Eukaryota</taxon>
        <taxon>Metazoa</taxon>
        <taxon>Spiralia</taxon>
        <taxon>Gnathifera</taxon>
        <taxon>Rotifera</taxon>
        <taxon>Eurotatoria</taxon>
        <taxon>Bdelloidea</taxon>
        <taxon>Philodinida</taxon>
        <taxon>Philodinidae</taxon>
        <taxon>Rotaria</taxon>
    </lineage>
</organism>
<feature type="transmembrane region" description="Helical" evidence="5">
    <location>
        <begin position="105"/>
        <end position="127"/>
    </location>
</feature>
<keyword evidence="2 5" id="KW-0812">Transmembrane</keyword>
<dbReference type="InterPro" id="IPR052954">
    <property type="entry name" value="GPCR-Ligand_Int"/>
</dbReference>
<evidence type="ECO:0000256" key="3">
    <source>
        <dbReference type="ARBA" id="ARBA00022989"/>
    </source>
</evidence>
<dbReference type="GO" id="GO:0016020">
    <property type="term" value="C:membrane"/>
    <property type="evidence" value="ECO:0007669"/>
    <property type="project" value="UniProtKB-SubCell"/>
</dbReference>
<gene>
    <name evidence="7" type="ORF">SEV965_LOCUS38468</name>
</gene>
<name>A0A815WLM6_9BILA</name>
<feature type="transmembrane region" description="Helical" evidence="5">
    <location>
        <begin position="299"/>
        <end position="319"/>
    </location>
</feature>
<keyword evidence="3 5" id="KW-1133">Transmembrane helix</keyword>
<evidence type="ECO:0000256" key="4">
    <source>
        <dbReference type="ARBA" id="ARBA00023136"/>
    </source>
</evidence>
<evidence type="ECO:0000313" key="7">
    <source>
        <dbReference type="EMBL" id="CAF1546922.1"/>
    </source>
</evidence>
<evidence type="ECO:0000256" key="5">
    <source>
        <dbReference type="SAM" id="Phobius"/>
    </source>
</evidence>
<dbReference type="Gene3D" id="1.20.1070.10">
    <property type="entry name" value="Rhodopsin 7-helix transmembrane proteins"/>
    <property type="match status" value="1"/>
</dbReference>
<proteinExistence type="predicted"/>
<dbReference type="EMBL" id="CAJNOU010009488">
    <property type="protein sequence ID" value="CAF1546922.1"/>
    <property type="molecule type" value="Genomic_DNA"/>
</dbReference>
<protein>
    <recommendedName>
        <fullName evidence="6">G-protein coupled receptors family 1 profile domain-containing protein</fullName>
    </recommendedName>
</protein>
<dbReference type="PROSITE" id="PS50262">
    <property type="entry name" value="G_PROTEIN_RECEP_F1_2"/>
    <property type="match status" value="1"/>
</dbReference>
<reference evidence="7" key="1">
    <citation type="submission" date="2021-02" db="EMBL/GenBank/DDBJ databases">
        <authorList>
            <person name="Nowell W R."/>
        </authorList>
    </citation>
    <scope>NUCLEOTIDE SEQUENCE</scope>
</reference>
<dbReference type="AlphaFoldDB" id="A0A815WLM6"/>
<dbReference type="PANTHER" id="PTHR46641">
    <property type="entry name" value="FMRFAMIDE RECEPTOR-RELATED"/>
    <property type="match status" value="1"/>
</dbReference>
<comment type="subcellular location">
    <subcellularLocation>
        <location evidence="1">Membrane</location>
    </subcellularLocation>
</comment>
<dbReference type="InterPro" id="IPR017452">
    <property type="entry name" value="GPCR_Rhodpsn_7TM"/>
</dbReference>
<feature type="transmembrane region" description="Helical" evidence="5">
    <location>
        <begin position="31"/>
        <end position="51"/>
    </location>
</feature>
<feature type="transmembrane region" description="Helical" evidence="5">
    <location>
        <begin position="148"/>
        <end position="170"/>
    </location>
</feature>
<feature type="non-terminal residue" evidence="7">
    <location>
        <position position="1"/>
    </location>
</feature>
<evidence type="ECO:0000256" key="1">
    <source>
        <dbReference type="ARBA" id="ARBA00004370"/>
    </source>
</evidence>
<feature type="domain" description="G-protein coupled receptors family 1 profile" evidence="6">
    <location>
        <begin position="43"/>
        <end position="319"/>
    </location>
</feature>
<dbReference type="PANTHER" id="PTHR46641:SF25">
    <property type="entry name" value="CNMAMIDE RECEPTOR-RELATED"/>
    <property type="match status" value="1"/>
</dbReference>
<feature type="transmembrane region" description="Helical" evidence="5">
    <location>
        <begin position="63"/>
        <end position="85"/>
    </location>
</feature>
<feature type="transmembrane region" description="Helical" evidence="5">
    <location>
        <begin position="255"/>
        <end position="276"/>
    </location>
</feature>
<evidence type="ECO:0000259" key="6">
    <source>
        <dbReference type="PROSITE" id="PS50262"/>
    </source>
</evidence>
<comment type="caution">
    <text evidence="7">The sequence shown here is derived from an EMBL/GenBank/DDBJ whole genome shotgun (WGS) entry which is preliminary data.</text>
</comment>
<feature type="transmembrane region" description="Helical" evidence="5">
    <location>
        <begin position="190"/>
        <end position="212"/>
    </location>
</feature>
<sequence>FDEHSFTLMFNISNRDFIETLEYISKQFNRYFSIFIFLFGTIGNILNCFVLSQSTLRLNPCAYLFLISSIANMISIIFGLTTRILAGWNMDLTDTYSLSCKIRAFTVFVSRTIAFWLIAYATIDRWFSSCSQYQRRQMSSLKNAQRGTIIIIILSILLYCQMIYCYDINIISAPLPCYGKNVICRLLTDLTYAIITILCPLLIMFIFGLITISNIRQIGLNRSLKRKLIMINENNEKQLKLINIQQQRKKRIDRYLRHVLFIQIIFLSILTIPQAIEKVYTTLAMNTRKSLLHITVNKFIYNFVLLLTYLASGMPFYIYTLSGGSLFRTTLRNLFRSISINN</sequence>
<evidence type="ECO:0000313" key="8">
    <source>
        <dbReference type="Proteomes" id="UP000663889"/>
    </source>
</evidence>
<keyword evidence="4 5" id="KW-0472">Membrane</keyword>
<dbReference type="Proteomes" id="UP000663889">
    <property type="component" value="Unassembled WGS sequence"/>
</dbReference>
<dbReference type="SUPFAM" id="SSF81321">
    <property type="entry name" value="Family A G protein-coupled receptor-like"/>
    <property type="match status" value="1"/>
</dbReference>
<accession>A0A815WLM6</accession>
<evidence type="ECO:0000256" key="2">
    <source>
        <dbReference type="ARBA" id="ARBA00022692"/>
    </source>
</evidence>